<keyword evidence="2" id="KW-0521">NADP</keyword>
<evidence type="ECO:0000256" key="5">
    <source>
        <dbReference type="PIRSR" id="PIRSR000097-2"/>
    </source>
</evidence>
<dbReference type="FunFam" id="3.20.20.100:FF:000015">
    <property type="entry name" value="Oxidoreductase, aldo/keto reductase family"/>
    <property type="match status" value="1"/>
</dbReference>
<dbReference type="PROSITE" id="PS00063">
    <property type="entry name" value="ALDOKETO_REDUCTASE_3"/>
    <property type="match status" value="1"/>
</dbReference>
<dbReference type="PANTHER" id="PTHR43827:SF3">
    <property type="entry name" value="NADP-DEPENDENT OXIDOREDUCTASE DOMAIN-CONTAINING PROTEIN"/>
    <property type="match status" value="1"/>
</dbReference>
<keyword evidence="3" id="KW-0560">Oxidoreductase</keyword>
<dbReference type="PIRSF" id="PIRSF000097">
    <property type="entry name" value="AKR"/>
    <property type="match status" value="1"/>
</dbReference>
<feature type="binding site" evidence="5">
    <location>
        <position position="110"/>
    </location>
    <ligand>
        <name>substrate</name>
    </ligand>
</feature>
<dbReference type="CDD" id="cd19071">
    <property type="entry name" value="AKR_AKR1-5-like"/>
    <property type="match status" value="1"/>
</dbReference>
<dbReference type="Pfam" id="PF00248">
    <property type="entry name" value="Aldo_ket_red"/>
    <property type="match status" value="1"/>
</dbReference>
<dbReference type="RefSeq" id="WP_130021528.1">
    <property type="nucleotide sequence ID" value="NZ_SEWF01000018.1"/>
</dbReference>
<evidence type="ECO:0000313" key="8">
    <source>
        <dbReference type="EMBL" id="RYU95082.1"/>
    </source>
</evidence>
<comment type="caution">
    <text evidence="8">The sequence shown here is derived from an EMBL/GenBank/DDBJ whole genome shotgun (WGS) entry which is preliminary data.</text>
</comment>
<comment type="similarity">
    <text evidence="1">Belongs to the aldo/keto reductase family.</text>
</comment>
<dbReference type="PANTHER" id="PTHR43827">
    <property type="entry name" value="2,5-DIKETO-D-GLUCONIC ACID REDUCTASE"/>
    <property type="match status" value="1"/>
</dbReference>
<accession>A0A4Q5LZ33</accession>
<dbReference type="AlphaFoldDB" id="A0A4Q5LZ33"/>
<feature type="active site" description="Proton donor" evidence="4">
    <location>
        <position position="52"/>
    </location>
</feature>
<gene>
    <name evidence="8" type="ORF">EWM59_13610</name>
</gene>
<evidence type="ECO:0000256" key="3">
    <source>
        <dbReference type="ARBA" id="ARBA00023002"/>
    </source>
</evidence>
<dbReference type="PRINTS" id="PR00069">
    <property type="entry name" value="ALDKETRDTASE"/>
</dbReference>
<dbReference type="SUPFAM" id="SSF51430">
    <property type="entry name" value="NAD(P)-linked oxidoreductase"/>
    <property type="match status" value="1"/>
</dbReference>
<dbReference type="PROSITE" id="PS00798">
    <property type="entry name" value="ALDOKETO_REDUCTASE_1"/>
    <property type="match status" value="1"/>
</dbReference>
<feature type="site" description="Lowers pKa of active site Tyr" evidence="6">
    <location>
        <position position="77"/>
    </location>
</feature>
<dbReference type="InterPro" id="IPR018170">
    <property type="entry name" value="Aldo/ket_reductase_CS"/>
</dbReference>
<evidence type="ECO:0000256" key="4">
    <source>
        <dbReference type="PIRSR" id="PIRSR000097-1"/>
    </source>
</evidence>
<dbReference type="InterPro" id="IPR036812">
    <property type="entry name" value="NAD(P)_OxRdtase_dom_sf"/>
</dbReference>
<evidence type="ECO:0000256" key="1">
    <source>
        <dbReference type="ARBA" id="ARBA00007905"/>
    </source>
</evidence>
<keyword evidence="9" id="KW-1185">Reference proteome</keyword>
<proteinExistence type="inferred from homology"/>
<evidence type="ECO:0000256" key="2">
    <source>
        <dbReference type="ARBA" id="ARBA00022857"/>
    </source>
</evidence>
<dbReference type="InterPro" id="IPR020471">
    <property type="entry name" value="AKR"/>
</dbReference>
<feature type="domain" description="NADP-dependent oxidoreductase" evidence="7">
    <location>
        <begin position="26"/>
        <end position="260"/>
    </location>
</feature>
<dbReference type="InterPro" id="IPR023210">
    <property type="entry name" value="NADP_OxRdtase_dom"/>
</dbReference>
<dbReference type="Gene3D" id="3.20.20.100">
    <property type="entry name" value="NADP-dependent oxidoreductase domain"/>
    <property type="match status" value="1"/>
</dbReference>
<organism evidence="8 9">
    <name type="scientific">Emticicia agri</name>
    <dbReference type="NCBI Taxonomy" id="2492393"/>
    <lineage>
        <taxon>Bacteria</taxon>
        <taxon>Pseudomonadati</taxon>
        <taxon>Bacteroidota</taxon>
        <taxon>Cytophagia</taxon>
        <taxon>Cytophagales</taxon>
        <taxon>Leadbetterellaceae</taxon>
        <taxon>Emticicia</taxon>
    </lineage>
</organism>
<evidence type="ECO:0000313" key="9">
    <source>
        <dbReference type="Proteomes" id="UP000293162"/>
    </source>
</evidence>
<evidence type="ECO:0000259" key="7">
    <source>
        <dbReference type="Pfam" id="PF00248"/>
    </source>
</evidence>
<dbReference type="OrthoDB" id="9804790at2"/>
<dbReference type="Proteomes" id="UP000293162">
    <property type="component" value="Unassembled WGS sequence"/>
</dbReference>
<sequence>MQNQQLMTSLSNGVQMPLLGLGVYDMYKQEAEQAVLWALETGYRLIDTASMYRNEAEIGNAVRQSGINRNDLFITTKVNNTDQGYEKTLKAFDVSLQKLNLDYVDLYLVHWPIKFTRKFTWKALERLYHEGRIKAIGVANYLIPFLEELQIEATEIPMVNQVEFSPYLYLEDLLNYCKERKIQLQAYSPLVRGQRMSDPKLLSMAEKYKKTPAQIILRWALQLGVSTIPKSSNLDRLKENFDVFDFEISEQDMAYINSFNENLRIVEDPMELY</sequence>
<dbReference type="EMBL" id="SEWF01000018">
    <property type="protein sequence ID" value="RYU95082.1"/>
    <property type="molecule type" value="Genomic_DNA"/>
</dbReference>
<reference evidence="8 9" key="1">
    <citation type="submission" date="2019-02" db="EMBL/GenBank/DDBJ databases">
        <title>Bacterial novel species Emticicia sp. 17J42-9 isolated from soil.</title>
        <authorList>
            <person name="Jung H.-Y."/>
        </authorList>
    </citation>
    <scope>NUCLEOTIDE SEQUENCE [LARGE SCALE GENOMIC DNA]</scope>
    <source>
        <strain evidence="8 9">17J42-9</strain>
    </source>
</reference>
<evidence type="ECO:0000256" key="6">
    <source>
        <dbReference type="PIRSR" id="PIRSR000097-3"/>
    </source>
</evidence>
<protein>
    <submittedName>
        <fullName evidence="8">Aldo/keto reductase</fullName>
    </submittedName>
</protein>
<dbReference type="GO" id="GO:0016616">
    <property type="term" value="F:oxidoreductase activity, acting on the CH-OH group of donors, NAD or NADP as acceptor"/>
    <property type="evidence" value="ECO:0007669"/>
    <property type="project" value="UniProtKB-ARBA"/>
</dbReference>
<name>A0A4Q5LZ33_9BACT</name>